<keyword evidence="2" id="KW-1185">Reference proteome</keyword>
<name>A0AAD9MQQ5_9ANNE</name>
<sequence>MATVLDLQPSRKEFKLE</sequence>
<evidence type="ECO:0000313" key="2">
    <source>
        <dbReference type="Proteomes" id="UP001208570"/>
    </source>
</evidence>
<protein>
    <submittedName>
        <fullName evidence="1">Uncharacterized protein</fullName>
    </submittedName>
</protein>
<dbReference type="AlphaFoldDB" id="A0AAD9MQQ5"/>
<accession>A0AAD9MQQ5</accession>
<comment type="caution">
    <text evidence="1">The sequence shown here is derived from an EMBL/GenBank/DDBJ whole genome shotgun (WGS) entry which is preliminary data.</text>
</comment>
<organism evidence="1 2">
    <name type="scientific">Paralvinella palmiformis</name>
    <dbReference type="NCBI Taxonomy" id="53620"/>
    <lineage>
        <taxon>Eukaryota</taxon>
        <taxon>Metazoa</taxon>
        <taxon>Spiralia</taxon>
        <taxon>Lophotrochozoa</taxon>
        <taxon>Annelida</taxon>
        <taxon>Polychaeta</taxon>
        <taxon>Sedentaria</taxon>
        <taxon>Canalipalpata</taxon>
        <taxon>Terebellida</taxon>
        <taxon>Terebelliformia</taxon>
        <taxon>Alvinellidae</taxon>
        <taxon>Paralvinella</taxon>
    </lineage>
</organism>
<gene>
    <name evidence="1" type="ORF">LSH36_1289g00037</name>
</gene>
<proteinExistence type="predicted"/>
<dbReference type="Proteomes" id="UP001208570">
    <property type="component" value="Unassembled WGS sequence"/>
</dbReference>
<reference evidence="1" key="1">
    <citation type="journal article" date="2023" name="Mol. Biol. Evol.">
        <title>Third-Generation Sequencing Reveals the Adaptive Role of the Epigenome in Three Deep-Sea Polychaetes.</title>
        <authorList>
            <person name="Perez M."/>
            <person name="Aroh O."/>
            <person name="Sun Y."/>
            <person name="Lan Y."/>
            <person name="Juniper S.K."/>
            <person name="Young C.R."/>
            <person name="Angers B."/>
            <person name="Qian P.Y."/>
        </authorList>
    </citation>
    <scope>NUCLEOTIDE SEQUENCE</scope>
    <source>
        <strain evidence="1">P08H-3</strain>
    </source>
</reference>
<dbReference type="EMBL" id="JAODUP010001289">
    <property type="protein sequence ID" value="KAK2140618.1"/>
    <property type="molecule type" value="Genomic_DNA"/>
</dbReference>
<evidence type="ECO:0000313" key="1">
    <source>
        <dbReference type="EMBL" id="KAK2140618.1"/>
    </source>
</evidence>